<accession>A0A067T7Y4</accession>
<evidence type="ECO:0000256" key="1">
    <source>
        <dbReference type="SAM" id="Phobius"/>
    </source>
</evidence>
<dbReference type="HOGENOM" id="CLU_1927749_0_0_1"/>
<keyword evidence="1" id="KW-0472">Membrane</keyword>
<name>A0A067T7Y4_GALM3</name>
<dbReference type="EMBL" id="KL142379">
    <property type="protein sequence ID" value="KDR76009.1"/>
    <property type="molecule type" value="Genomic_DNA"/>
</dbReference>
<proteinExistence type="predicted"/>
<organism evidence="2 3">
    <name type="scientific">Galerina marginata (strain CBS 339.88)</name>
    <dbReference type="NCBI Taxonomy" id="685588"/>
    <lineage>
        <taxon>Eukaryota</taxon>
        <taxon>Fungi</taxon>
        <taxon>Dikarya</taxon>
        <taxon>Basidiomycota</taxon>
        <taxon>Agaricomycotina</taxon>
        <taxon>Agaricomycetes</taxon>
        <taxon>Agaricomycetidae</taxon>
        <taxon>Agaricales</taxon>
        <taxon>Agaricineae</taxon>
        <taxon>Strophariaceae</taxon>
        <taxon>Galerina</taxon>
    </lineage>
</organism>
<keyword evidence="1" id="KW-0812">Transmembrane</keyword>
<feature type="transmembrane region" description="Helical" evidence="1">
    <location>
        <begin position="9"/>
        <end position="27"/>
    </location>
</feature>
<gene>
    <name evidence="2" type="ORF">GALMADRAFT_458249</name>
</gene>
<sequence>MNREKDEHLFASLVLMPGIVFTVNVTFRHSQFRAFIDVLGLLPCLRRSSSHPKIHAHSVITAFHSSHPPRITFHLHYSISRPPQSTAPQHHLTTLVSLSLSWTSSQIVVFIFTLLTITPTALPPNIFTSSS</sequence>
<keyword evidence="3" id="KW-1185">Reference proteome</keyword>
<keyword evidence="1" id="KW-1133">Transmembrane helix</keyword>
<protein>
    <submittedName>
        <fullName evidence="2">Uncharacterized protein</fullName>
    </submittedName>
</protein>
<evidence type="ECO:0000313" key="2">
    <source>
        <dbReference type="EMBL" id="KDR76009.1"/>
    </source>
</evidence>
<dbReference type="AlphaFoldDB" id="A0A067T7Y4"/>
<evidence type="ECO:0000313" key="3">
    <source>
        <dbReference type="Proteomes" id="UP000027222"/>
    </source>
</evidence>
<reference evidence="3" key="1">
    <citation type="journal article" date="2014" name="Proc. Natl. Acad. Sci. U.S.A.">
        <title>Extensive sampling of basidiomycete genomes demonstrates inadequacy of the white-rot/brown-rot paradigm for wood decay fungi.</title>
        <authorList>
            <person name="Riley R."/>
            <person name="Salamov A.A."/>
            <person name="Brown D.W."/>
            <person name="Nagy L.G."/>
            <person name="Floudas D."/>
            <person name="Held B.W."/>
            <person name="Levasseur A."/>
            <person name="Lombard V."/>
            <person name="Morin E."/>
            <person name="Otillar R."/>
            <person name="Lindquist E.A."/>
            <person name="Sun H."/>
            <person name="LaButti K.M."/>
            <person name="Schmutz J."/>
            <person name="Jabbour D."/>
            <person name="Luo H."/>
            <person name="Baker S.E."/>
            <person name="Pisabarro A.G."/>
            <person name="Walton J.D."/>
            <person name="Blanchette R.A."/>
            <person name="Henrissat B."/>
            <person name="Martin F."/>
            <person name="Cullen D."/>
            <person name="Hibbett D.S."/>
            <person name="Grigoriev I.V."/>
        </authorList>
    </citation>
    <scope>NUCLEOTIDE SEQUENCE [LARGE SCALE GENOMIC DNA]</scope>
    <source>
        <strain evidence="3">CBS 339.88</strain>
    </source>
</reference>
<dbReference type="Proteomes" id="UP000027222">
    <property type="component" value="Unassembled WGS sequence"/>
</dbReference>